<comment type="subcellular location">
    <subcellularLocation>
        <location evidence="1 8">Cell membrane</location>
        <topology evidence="1 8">Multi-pass membrane protein</topology>
    </subcellularLocation>
</comment>
<reference evidence="11 13" key="2">
    <citation type="submission" date="2016-10" db="EMBL/GenBank/DDBJ databases">
        <authorList>
            <person name="Varghese N."/>
            <person name="Submissions S."/>
        </authorList>
    </citation>
    <scope>NUCLEOTIDE SEQUENCE [LARGE SCALE GENOMIC DNA]</scope>
    <source>
        <strain evidence="11 13">JB1</strain>
    </source>
</reference>
<evidence type="ECO:0000313" key="11">
    <source>
        <dbReference type="EMBL" id="SFL29005.1"/>
    </source>
</evidence>
<feature type="transmembrane region" description="Helical" evidence="9">
    <location>
        <begin position="85"/>
        <end position="102"/>
    </location>
</feature>
<dbReference type="PIRSF" id="PIRSF016661">
    <property type="entry name" value="BioY"/>
    <property type="match status" value="1"/>
</dbReference>
<organism evidence="10 12">
    <name type="scientific">Streptococcus equinus JB1</name>
    <dbReference type="NCBI Taxonomy" id="1294274"/>
    <lineage>
        <taxon>Bacteria</taxon>
        <taxon>Bacillati</taxon>
        <taxon>Bacillota</taxon>
        <taxon>Bacilli</taxon>
        <taxon>Lactobacillales</taxon>
        <taxon>Streptococcaceae</taxon>
        <taxon>Streptococcus</taxon>
    </lineage>
</organism>
<dbReference type="Pfam" id="PF02632">
    <property type="entry name" value="BioY"/>
    <property type="match status" value="1"/>
</dbReference>
<dbReference type="PANTHER" id="PTHR34295:SF4">
    <property type="entry name" value="BIOTIN TRANSPORTER BIOY-RELATED"/>
    <property type="match status" value="1"/>
</dbReference>
<dbReference type="EMBL" id="FOTG01000006">
    <property type="protein sequence ID" value="SFL29005.1"/>
    <property type="molecule type" value="Genomic_DNA"/>
</dbReference>
<comment type="caution">
    <text evidence="10">The sequence shown here is derived from an EMBL/GenBank/DDBJ whole genome shotgun (WGS) entry which is preliminary data.</text>
</comment>
<evidence type="ECO:0000313" key="12">
    <source>
        <dbReference type="Proteomes" id="UP000029382"/>
    </source>
</evidence>
<dbReference type="Proteomes" id="UP000182793">
    <property type="component" value="Unassembled WGS sequence"/>
</dbReference>
<accession>A0A091BXQ9</accession>
<evidence type="ECO:0000256" key="6">
    <source>
        <dbReference type="ARBA" id="ARBA00022989"/>
    </source>
</evidence>
<evidence type="ECO:0000256" key="1">
    <source>
        <dbReference type="ARBA" id="ARBA00004651"/>
    </source>
</evidence>
<evidence type="ECO:0000256" key="2">
    <source>
        <dbReference type="ARBA" id="ARBA00010692"/>
    </source>
</evidence>
<keyword evidence="6 9" id="KW-1133">Transmembrane helix</keyword>
<dbReference type="Gene3D" id="1.10.1760.20">
    <property type="match status" value="1"/>
</dbReference>
<dbReference type="InterPro" id="IPR003784">
    <property type="entry name" value="BioY"/>
</dbReference>
<gene>
    <name evidence="10" type="ORF">H702_02090</name>
    <name evidence="11" type="ORF">SAMN02910290_01236</name>
</gene>
<evidence type="ECO:0000313" key="10">
    <source>
        <dbReference type="EMBL" id="KFN88572.1"/>
    </source>
</evidence>
<dbReference type="GO" id="GO:0005886">
    <property type="term" value="C:plasma membrane"/>
    <property type="evidence" value="ECO:0007669"/>
    <property type="project" value="UniProtKB-SubCell"/>
</dbReference>
<evidence type="ECO:0000256" key="3">
    <source>
        <dbReference type="ARBA" id="ARBA00022448"/>
    </source>
</evidence>
<dbReference type="GO" id="GO:0015225">
    <property type="term" value="F:biotin transmembrane transporter activity"/>
    <property type="evidence" value="ECO:0007669"/>
    <property type="project" value="UniProtKB-UniRule"/>
</dbReference>
<keyword evidence="13" id="KW-1185">Reference proteome</keyword>
<name>A0A091BXQ9_STREI</name>
<comment type="similarity">
    <text evidence="2 8">Belongs to the BioY family.</text>
</comment>
<evidence type="ECO:0000256" key="7">
    <source>
        <dbReference type="ARBA" id="ARBA00023136"/>
    </source>
</evidence>
<protein>
    <recommendedName>
        <fullName evidence="8">Biotin transporter</fullName>
    </recommendedName>
</protein>
<keyword evidence="4 8" id="KW-1003">Cell membrane</keyword>
<dbReference type="Proteomes" id="UP000029382">
    <property type="component" value="Unassembled WGS sequence"/>
</dbReference>
<evidence type="ECO:0000256" key="4">
    <source>
        <dbReference type="ARBA" id="ARBA00022475"/>
    </source>
</evidence>
<dbReference type="AlphaFoldDB" id="A0A091BXQ9"/>
<keyword evidence="7 8" id="KW-0472">Membrane</keyword>
<feature type="transmembrane region" description="Helical" evidence="9">
    <location>
        <begin position="58"/>
        <end position="79"/>
    </location>
</feature>
<reference evidence="10 12" key="1">
    <citation type="journal article" date="2014" name="Genome Announc.">
        <title>Draft Genome Sequences of Streptococcus bovis Strains ATCC 33317 and JB1.</title>
        <authorList>
            <person name="Benahmed F.H."/>
            <person name="Gopinath G.R."/>
            <person name="Harbottle H."/>
            <person name="Cotta M.A."/>
            <person name="Luo Y."/>
            <person name="Henderson C."/>
            <person name="Teri P."/>
            <person name="Soppet D."/>
            <person name="Rasmussen M."/>
            <person name="Whitehead T.R."/>
            <person name="Davidson M."/>
        </authorList>
    </citation>
    <scope>NUCLEOTIDE SEQUENCE [LARGE SCALE GENOMIC DNA]</scope>
    <source>
        <strain evidence="10 12">JB1</strain>
    </source>
</reference>
<keyword evidence="5 9" id="KW-0812">Transmembrane</keyword>
<feature type="transmembrane region" description="Helical" evidence="9">
    <location>
        <begin position="31"/>
        <end position="51"/>
    </location>
</feature>
<feature type="transmembrane region" description="Helical" evidence="9">
    <location>
        <begin position="7"/>
        <end position="25"/>
    </location>
</feature>
<dbReference type="PANTHER" id="PTHR34295">
    <property type="entry name" value="BIOTIN TRANSPORTER BIOY"/>
    <property type="match status" value="1"/>
</dbReference>
<feature type="transmembrane region" description="Helical" evidence="9">
    <location>
        <begin position="114"/>
        <end position="133"/>
    </location>
</feature>
<evidence type="ECO:0000256" key="5">
    <source>
        <dbReference type="ARBA" id="ARBA00022692"/>
    </source>
</evidence>
<keyword evidence="3 8" id="KW-0813">Transport</keyword>
<evidence type="ECO:0000256" key="8">
    <source>
        <dbReference type="PIRNR" id="PIRNR016661"/>
    </source>
</evidence>
<dbReference type="EMBL" id="AUZH01000011">
    <property type="protein sequence ID" value="KFN88572.1"/>
    <property type="molecule type" value="Genomic_DNA"/>
</dbReference>
<sequence length="176" mass="18801">MKNVRELLYIAMMATILVILGFIPAIPLGFIPVPIVLQNLGVMLAGVLLGGKKGSLSILLFYLLGLFIPAFSGNTFFAVLAGPTAGYVVAWFFVPMLVNLILKGFKTSSFIGNVIAILLGGVLFVDVAGAVYLSVYMHMPLMTSLLSNLAFIPGDTIKAILASLIAYKYKEQLALA</sequence>
<evidence type="ECO:0000256" key="9">
    <source>
        <dbReference type="SAM" id="Phobius"/>
    </source>
</evidence>
<dbReference type="RefSeq" id="WP_039696166.1">
    <property type="nucleotide sequence ID" value="NZ_AUZH01000011.1"/>
</dbReference>
<evidence type="ECO:0000313" key="13">
    <source>
        <dbReference type="Proteomes" id="UP000182793"/>
    </source>
</evidence>
<proteinExistence type="inferred from homology"/>